<accession>A0A5C6C7H3</accession>
<organism evidence="1 2">
    <name type="scientific">Allorhodopirellula heiligendammensis</name>
    <dbReference type="NCBI Taxonomy" id="2714739"/>
    <lineage>
        <taxon>Bacteria</taxon>
        <taxon>Pseudomonadati</taxon>
        <taxon>Planctomycetota</taxon>
        <taxon>Planctomycetia</taxon>
        <taxon>Pirellulales</taxon>
        <taxon>Pirellulaceae</taxon>
        <taxon>Allorhodopirellula</taxon>
    </lineage>
</organism>
<gene>
    <name evidence="1" type="ORF">Poly21_14360</name>
</gene>
<keyword evidence="2" id="KW-1185">Reference proteome</keyword>
<dbReference type="AlphaFoldDB" id="A0A5C6C7H3"/>
<reference evidence="1 2" key="1">
    <citation type="journal article" date="2020" name="Antonie Van Leeuwenhoek">
        <title>Rhodopirellula heiligendammensis sp. nov., Rhodopirellula pilleata sp. nov., and Rhodopirellula solitaria sp. nov. isolated from natural or artificial marine surfaces in Northern Germany and California, USA, and emended description of the genus Rhodopirellula.</title>
        <authorList>
            <person name="Kallscheuer N."/>
            <person name="Wiegand S."/>
            <person name="Jogler M."/>
            <person name="Boedeker C."/>
            <person name="Peeters S.H."/>
            <person name="Rast P."/>
            <person name="Heuer A."/>
            <person name="Jetten M.S.M."/>
            <person name="Rohde M."/>
            <person name="Jogler C."/>
        </authorList>
    </citation>
    <scope>NUCLEOTIDE SEQUENCE [LARGE SCALE GENOMIC DNA]</scope>
    <source>
        <strain evidence="1 2">Poly21</strain>
    </source>
</reference>
<evidence type="ECO:0000313" key="1">
    <source>
        <dbReference type="EMBL" id="TWU19264.1"/>
    </source>
</evidence>
<protein>
    <submittedName>
        <fullName evidence="1">Uncharacterized protein</fullName>
    </submittedName>
</protein>
<proteinExistence type="predicted"/>
<dbReference type="EMBL" id="SJPU01000001">
    <property type="protein sequence ID" value="TWU19264.1"/>
    <property type="molecule type" value="Genomic_DNA"/>
</dbReference>
<name>A0A5C6C7H3_9BACT</name>
<sequence>MKLSACSVFQSRSQQVPKAAQMAKNSVLSTDNLAEPLCQSSVMDGIEGGCGSRALNIRV</sequence>
<dbReference type="Proteomes" id="UP000319908">
    <property type="component" value="Unassembled WGS sequence"/>
</dbReference>
<comment type="caution">
    <text evidence="1">The sequence shown here is derived from an EMBL/GenBank/DDBJ whole genome shotgun (WGS) entry which is preliminary data.</text>
</comment>
<evidence type="ECO:0000313" key="2">
    <source>
        <dbReference type="Proteomes" id="UP000319908"/>
    </source>
</evidence>